<gene>
    <name evidence="2" type="ORF">E2C01_008063</name>
</gene>
<sequence>MSLLSRGSPVTKGDLTGATPAPAPQTMQGRGVKLPETATLCVSSSITARRRAKRVALNNEIRMPCKQYNNLLLMDGKTDIFVCTVAAADRVRLKIWHRLGIFGDRVEKKK</sequence>
<name>A0A5B7CZT6_PORTR</name>
<proteinExistence type="predicted"/>
<evidence type="ECO:0000256" key="1">
    <source>
        <dbReference type="SAM" id="MobiDB-lite"/>
    </source>
</evidence>
<dbReference type="Proteomes" id="UP000324222">
    <property type="component" value="Unassembled WGS sequence"/>
</dbReference>
<accession>A0A5B7CZT6</accession>
<evidence type="ECO:0000313" key="2">
    <source>
        <dbReference type="EMBL" id="MPC15277.1"/>
    </source>
</evidence>
<organism evidence="2 3">
    <name type="scientific">Portunus trituberculatus</name>
    <name type="common">Swimming crab</name>
    <name type="synonym">Neptunus trituberculatus</name>
    <dbReference type="NCBI Taxonomy" id="210409"/>
    <lineage>
        <taxon>Eukaryota</taxon>
        <taxon>Metazoa</taxon>
        <taxon>Ecdysozoa</taxon>
        <taxon>Arthropoda</taxon>
        <taxon>Crustacea</taxon>
        <taxon>Multicrustacea</taxon>
        <taxon>Malacostraca</taxon>
        <taxon>Eumalacostraca</taxon>
        <taxon>Eucarida</taxon>
        <taxon>Decapoda</taxon>
        <taxon>Pleocyemata</taxon>
        <taxon>Brachyura</taxon>
        <taxon>Eubrachyura</taxon>
        <taxon>Portunoidea</taxon>
        <taxon>Portunidae</taxon>
        <taxon>Portuninae</taxon>
        <taxon>Portunus</taxon>
    </lineage>
</organism>
<reference evidence="2 3" key="1">
    <citation type="submission" date="2019-05" db="EMBL/GenBank/DDBJ databases">
        <title>Another draft genome of Portunus trituberculatus and its Hox gene families provides insights of decapod evolution.</title>
        <authorList>
            <person name="Jeong J.-H."/>
            <person name="Song I."/>
            <person name="Kim S."/>
            <person name="Choi T."/>
            <person name="Kim D."/>
            <person name="Ryu S."/>
            <person name="Kim W."/>
        </authorList>
    </citation>
    <scope>NUCLEOTIDE SEQUENCE [LARGE SCALE GENOMIC DNA]</scope>
    <source>
        <tissue evidence="2">Muscle</tissue>
    </source>
</reference>
<comment type="caution">
    <text evidence="2">The sequence shown here is derived from an EMBL/GenBank/DDBJ whole genome shotgun (WGS) entry which is preliminary data.</text>
</comment>
<feature type="region of interest" description="Disordered" evidence="1">
    <location>
        <begin position="1"/>
        <end position="32"/>
    </location>
</feature>
<dbReference type="EMBL" id="VSRR010000413">
    <property type="protein sequence ID" value="MPC15277.1"/>
    <property type="molecule type" value="Genomic_DNA"/>
</dbReference>
<keyword evidence="3" id="KW-1185">Reference proteome</keyword>
<dbReference type="AlphaFoldDB" id="A0A5B7CZT6"/>
<protein>
    <submittedName>
        <fullName evidence="2">Uncharacterized protein</fullName>
    </submittedName>
</protein>
<evidence type="ECO:0000313" key="3">
    <source>
        <dbReference type="Proteomes" id="UP000324222"/>
    </source>
</evidence>